<feature type="region of interest" description="Disordered" evidence="1">
    <location>
        <begin position="159"/>
        <end position="182"/>
    </location>
</feature>
<dbReference type="AlphaFoldDB" id="A0A0R3UPV4"/>
<gene>
    <name evidence="2" type="ORF">MCOS_LOCUS9891</name>
</gene>
<reference evidence="2 3" key="1">
    <citation type="submission" date="2018-10" db="EMBL/GenBank/DDBJ databases">
        <authorList>
            <consortium name="Pathogen Informatics"/>
        </authorList>
    </citation>
    <scope>NUCLEOTIDE SEQUENCE [LARGE SCALE GENOMIC DNA]</scope>
</reference>
<name>A0A0R3UPV4_MESCO</name>
<proteinExistence type="predicted"/>
<feature type="compositionally biased region" description="Basic residues" evidence="1">
    <location>
        <begin position="1"/>
        <end position="17"/>
    </location>
</feature>
<evidence type="ECO:0000313" key="3">
    <source>
        <dbReference type="Proteomes" id="UP000267029"/>
    </source>
</evidence>
<dbReference type="Proteomes" id="UP000267029">
    <property type="component" value="Unassembled WGS sequence"/>
</dbReference>
<sequence length="230" mass="25361">MIGRTSRHKLLQPHRHRGDANYDEGVGGRGWSWRFARVGQGGPRLWRIADDGRVCTNWLTQRRLSHDSAQCSSSRWLDEDERVVGVSGEPPRQTERSGKEAVSSSSSSSLWAGEKRLFFHHSARLPHNTRALPRLASHDDACQTSTNVGACDACGGSRSIMAAPPPPPPRPPPNSVQWAGNGDSWGQLVDPIVNTLIPPPCSLTSRPGTPDRVYGYTAFRLRRFLSFGFV</sequence>
<feature type="compositionally biased region" description="Pro residues" evidence="1">
    <location>
        <begin position="163"/>
        <end position="174"/>
    </location>
</feature>
<protein>
    <submittedName>
        <fullName evidence="2">Uncharacterized protein</fullName>
    </submittedName>
</protein>
<dbReference type="EMBL" id="UXSR01005880">
    <property type="protein sequence ID" value="VDD83888.1"/>
    <property type="molecule type" value="Genomic_DNA"/>
</dbReference>
<organism evidence="2 3">
    <name type="scientific">Mesocestoides corti</name>
    <name type="common">Flatworm</name>
    <dbReference type="NCBI Taxonomy" id="53468"/>
    <lineage>
        <taxon>Eukaryota</taxon>
        <taxon>Metazoa</taxon>
        <taxon>Spiralia</taxon>
        <taxon>Lophotrochozoa</taxon>
        <taxon>Platyhelminthes</taxon>
        <taxon>Cestoda</taxon>
        <taxon>Eucestoda</taxon>
        <taxon>Cyclophyllidea</taxon>
        <taxon>Mesocestoididae</taxon>
        <taxon>Mesocestoides</taxon>
    </lineage>
</organism>
<evidence type="ECO:0000313" key="2">
    <source>
        <dbReference type="EMBL" id="VDD83888.1"/>
    </source>
</evidence>
<feature type="region of interest" description="Disordered" evidence="1">
    <location>
        <begin position="1"/>
        <end position="23"/>
    </location>
</feature>
<keyword evidence="3" id="KW-1185">Reference proteome</keyword>
<evidence type="ECO:0000256" key="1">
    <source>
        <dbReference type="SAM" id="MobiDB-lite"/>
    </source>
</evidence>
<accession>A0A0R3UPV4</accession>
<feature type="region of interest" description="Disordered" evidence="1">
    <location>
        <begin position="82"/>
        <end position="107"/>
    </location>
</feature>